<dbReference type="InterPro" id="IPR007267">
    <property type="entry name" value="GtrA_DPMS_TM"/>
</dbReference>
<feature type="transmembrane region" description="Helical" evidence="6">
    <location>
        <begin position="110"/>
        <end position="131"/>
    </location>
</feature>
<keyword evidence="4 6" id="KW-1133">Transmembrane helix</keyword>
<reference evidence="8 9" key="1">
    <citation type="submission" date="2020-09" db="EMBL/GenBank/DDBJ databases">
        <title>Investigation of environmental microbes.</title>
        <authorList>
            <person name="Ou Y."/>
            <person name="Kang Q."/>
        </authorList>
    </citation>
    <scope>NUCLEOTIDE SEQUENCE [LARGE SCALE GENOMIC DNA]</scope>
    <source>
        <strain evidence="8 9">KJZ-14</strain>
    </source>
</reference>
<dbReference type="PANTHER" id="PTHR38459">
    <property type="entry name" value="PROPHAGE BACTOPRENOL-LINKED GLUCOSE TRANSLOCASE HOMOLOG"/>
    <property type="match status" value="1"/>
</dbReference>
<feature type="transmembrane region" description="Helical" evidence="6">
    <location>
        <begin position="7"/>
        <end position="26"/>
    </location>
</feature>
<evidence type="ECO:0000256" key="1">
    <source>
        <dbReference type="ARBA" id="ARBA00004141"/>
    </source>
</evidence>
<evidence type="ECO:0000256" key="3">
    <source>
        <dbReference type="ARBA" id="ARBA00022692"/>
    </source>
</evidence>
<feature type="transmembrane region" description="Helical" evidence="6">
    <location>
        <begin position="38"/>
        <end position="59"/>
    </location>
</feature>
<evidence type="ECO:0000313" key="9">
    <source>
        <dbReference type="Proteomes" id="UP000516404"/>
    </source>
</evidence>
<dbReference type="Pfam" id="PF04138">
    <property type="entry name" value="GtrA_DPMS_TM"/>
    <property type="match status" value="1"/>
</dbReference>
<dbReference type="AlphaFoldDB" id="A0A7H2BCM7"/>
<dbReference type="GeneID" id="96624448"/>
<name>A0A7H2BCM7_9MICC</name>
<dbReference type="InterPro" id="IPR051401">
    <property type="entry name" value="GtrA_CellWall_Glycosyl"/>
</dbReference>
<organism evidence="8 9">
    <name type="scientific">Rothia terrae</name>
    <dbReference type="NCBI Taxonomy" id="396015"/>
    <lineage>
        <taxon>Bacteria</taxon>
        <taxon>Bacillati</taxon>
        <taxon>Actinomycetota</taxon>
        <taxon>Actinomycetes</taxon>
        <taxon>Micrococcales</taxon>
        <taxon>Micrococcaceae</taxon>
        <taxon>Rothia</taxon>
    </lineage>
</organism>
<evidence type="ECO:0000256" key="4">
    <source>
        <dbReference type="ARBA" id="ARBA00022989"/>
    </source>
</evidence>
<feature type="transmembrane region" description="Helical" evidence="6">
    <location>
        <begin position="71"/>
        <end position="90"/>
    </location>
</feature>
<keyword evidence="9" id="KW-1185">Reference proteome</keyword>
<dbReference type="Proteomes" id="UP000516404">
    <property type="component" value="Chromosome"/>
</dbReference>
<sequence length="176" mass="19725">MKDPKFRFLMVGGFCFVLTMAINYGLKYTVLTDKPTTALLIATAIASIVSYYLSSRWTWEHTSGAARPKEFVGFVIVTILGIIVNAAPQWISRYVFHIEEPHVSFLVQEISDFIAGPILGTLLAMVFRYWALDRFVFHGKEARKNAEHSETLPPFTSKFPVVEPARPAPGSVDKIA</sequence>
<dbReference type="PANTHER" id="PTHR38459:SF1">
    <property type="entry name" value="PROPHAGE BACTOPRENOL-LINKED GLUCOSE TRANSLOCASE HOMOLOG"/>
    <property type="match status" value="1"/>
</dbReference>
<dbReference type="KEGG" id="rter:IDM49_09365"/>
<evidence type="ECO:0000313" key="8">
    <source>
        <dbReference type="EMBL" id="QNV37423.1"/>
    </source>
</evidence>
<protein>
    <submittedName>
        <fullName evidence="8">GtrA family protein</fullName>
    </submittedName>
</protein>
<evidence type="ECO:0000256" key="5">
    <source>
        <dbReference type="ARBA" id="ARBA00023136"/>
    </source>
</evidence>
<dbReference type="EMBL" id="CP061539">
    <property type="protein sequence ID" value="QNV37423.1"/>
    <property type="molecule type" value="Genomic_DNA"/>
</dbReference>
<keyword evidence="3 6" id="KW-0812">Transmembrane</keyword>
<dbReference type="GO" id="GO:0000271">
    <property type="term" value="P:polysaccharide biosynthetic process"/>
    <property type="evidence" value="ECO:0007669"/>
    <property type="project" value="InterPro"/>
</dbReference>
<gene>
    <name evidence="8" type="ORF">IDM49_09365</name>
</gene>
<feature type="domain" description="GtrA/DPMS transmembrane" evidence="7">
    <location>
        <begin position="7"/>
        <end position="137"/>
    </location>
</feature>
<evidence type="ECO:0000256" key="6">
    <source>
        <dbReference type="SAM" id="Phobius"/>
    </source>
</evidence>
<accession>A0A7H2BCM7</accession>
<keyword evidence="5 6" id="KW-0472">Membrane</keyword>
<evidence type="ECO:0000259" key="7">
    <source>
        <dbReference type="Pfam" id="PF04138"/>
    </source>
</evidence>
<dbReference type="GO" id="GO:0005886">
    <property type="term" value="C:plasma membrane"/>
    <property type="evidence" value="ECO:0007669"/>
    <property type="project" value="TreeGrafter"/>
</dbReference>
<dbReference type="RefSeq" id="WP_190724314.1">
    <property type="nucleotide sequence ID" value="NZ_CP061539.1"/>
</dbReference>
<evidence type="ECO:0000256" key="2">
    <source>
        <dbReference type="ARBA" id="ARBA00009399"/>
    </source>
</evidence>
<proteinExistence type="inferred from homology"/>
<comment type="similarity">
    <text evidence="2">Belongs to the GtrA family.</text>
</comment>
<comment type="subcellular location">
    <subcellularLocation>
        <location evidence="1">Membrane</location>
        <topology evidence="1">Multi-pass membrane protein</topology>
    </subcellularLocation>
</comment>